<dbReference type="GO" id="GO:0005524">
    <property type="term" value="F:ATP binding"/>
    <property type="evidence" value="ECO:0007669"/>
    <property type="project" value="UniProtKB-KW"/>
</dbReference>
<evidence type="ECO:0000256" key="7">
    <source>
        <dbReference type="ARBA" id="ARBA00047899"/>
    </source>
</evidence>
<dbReference type="InterPro" id="IPR020635">
    <property type="entry name" value="Tyr_kinase_cat_dom"/>
</dbReference>
<dbReference type="GO" id="GO:0004674">
    <property type="term" value="F:protein serine/threonine kinase activity"/>
    <property type="evidence" value="ECO:0007669"/>
    <property type="project" value="UniProtKB-KW"/>
</dbReference>
<dbReference type="Ensembl" id="ENSCCRT00000118367.1">
    <property type="protein sequence ID" value="ENSCCRP00000150751.1"/>
    <property type="gene ID" value="ENSCCRG00000053010.1"/>
</dbReference>
<dbReference type="SMART" id="SM00219">
    <property type="entry name" value="TyrKc"/>
    <property type="match status" value="1"/>
</dbReference>
<dbReference type="InterPro" id="IPR051131">
    <property type="entry name" value="NEK_Ser/Thr_kinase_NIMA"/>
</dbReference>
<dbReference type="InterPro" id="IPR011009">
    <property type="entry name" value="Kinase-like_dom_sf"/>
</dbReference>
<comment type="catalytic activity">
    <reaction evidence="7">
        <text>L-threonyl-[protein] + ATP = O-phospho-L-threonyl-[protein] + ADP + H(+)</text>
        <dbReference type="Rhea" id="RHEA:46608"/>
        <dbReference type="Rhea" id="RHEA-COMP:11060"/>
        <dbReference type="Rhea" id="RHEA-COMP:11605"/>
        <dbReference type="ChEBI" id="CHEBI:15378"/>
        <dbReference type="ChEBI" id="CHEBI:30013"/>
        <dbReference type="ChEBI" id="CHEBI:30616"/>
        <dbReference type="ChEBI" id="CHEBI:61977"/>
        <dbReference type="ChEBI" id="CHEBI:456216"/>
        <dbReference type="EC" id="2.7.11.1"/>
    </reaction>
</comment>
<evidence type="ECO:0000259" key="9">
    <source>
        <dbReference type="PROSITE" id="PS50011"/>
    </source>
</evidence>
<dbReference type="GeneTree" id="ENSGT00940000165312"/>
<evidence type="ECO:0000256" key="8">
    <source>
        <dbReference type="ARBA" id="ARBA00048679"/>
    </source>
</evidence>
<keyword evidence="2" id="KW-0723">Serine/threonine-protein kinase</keyword>
<dbReference type="InterPro" id="IPR000719">
    <property type="entry name" value="Prot_kinase_dom"/>
</dbReference>
<dbReference type="PROSITE" id="PS50011">
    <property type="entry name" value="PROTEIN_KINASE_DOM"/>
    <property type="match status" value="1"/>
</dbReference>
<keyword evidence="4" id="KW-0547">Nucleotide-binding</keyword>
<dbReference type="PANTHER" id="PTHR44899:SF4">
    <property type="entry name" value="SERINE_THREONINE-PROTEIN KINASE NEK1"/>
    <property type="match status" value="1"/>
</dbReference>
<evidence type="ECO:0000256" key="1">
    <source>
        <dbReference type="ARBA" id="ARBA00012513"/>
    </source>
</evidence>
<accession>A0A9J8B7Z5</accession>
<dbReference type="Gene3D" id="1.10.510.10">
    <property type="entry name" value="Transferase(Phosphotransferase) domain 1"/>
    <property type="match status" value="1"/>
</dbReference>
<evidence type="ECO:0000256" key="2">
    <source>
        <dbReference type="ARBA" id="ARBA00022527"/>
    </source>
</evidence>
<evidence type="ECO:0000256" key="3">
    <source>
        <dbReference type="ARBA" id="ARBA00022679"/>
    </source>
</evidence>
<dbReference type="PANTHER" id="PTHR44899">
    <property type="entry name" value="CAMK FAMILY PROTEIN KINASE"/>
    <property type="match status" value="1"/>
</dbReference>
<proteinExistence type="predicted"/>
<keyword evidence="11" id="KW-1185">Reference proteome</keyword>
<dbReference type="SUPFAM" id="SSF56112">
    <property type="entry name" value="Protein kinase-like (PK-like)"/>
    <property type="match status" value="1"/>
</dbReference>
<evidence type="ECO:0000313" key="10">
    <source>
        <dbReference type="Ensembl" id="ENSCCRP00000150751.1"/>
    </source>
</evidence>
<organism evidence="10 11">
    <name type="scientific">Cyprinus carpio carpio</name>
    <dbReference type="NCBI Taxonomy" id="630221"/>
    <lineage>
        <taxon>Eukaryota</taxon>
        <taxon>Metazoa</taxon>
        <taxon>Chordata</taxon>
        <taxon>Craniata</taxon>
        <taxon>Vertebrata</taxon>
        <taxon>Euteleostomi</taxon>
        <taxon>Actinopterygii</taxon>
        <taxon>Neopterygii</taxon>
        <taxon>Teleostei</taxon>
        <taxon>Ostariophysi</taxon>
        <taxon>Cypriniformes</taxon>
        <taxon>Cyprinidae</taxon>
        <taxon>Cyprininae</taxon>
        <taxon>Cyprinus</taxon>
    </lineage>
</organism>
<dbReference type="Pfam" id="PF00069">
    <property type="entry name" value="Pkinase"/>
    <property type="match status" value="1"/>
</dbReference>
<dbReference type="EC" id="2.7.11.1" evidence="1"/>
<sequence length="223" mass="25862">MGDLTMHDYHKLSGDSGYSDGSIDQPPSFNEVLQKHGYTIKEELGRGVFLVDKGEANHFVVKQMNSRARNELDTVKKEIKILKEMIHGYIVSYVDSFEDKQSGLSYIVMEYCAGGDLPKKMETQKEKGFFEEQQILDWFVQICLALQYIHKNNVLHRDIRSENVFLTEDGYINLGDFGCSKMLERQVLLERNLLIIMSPHRQVLLERNPLIIKSPHRQVLLER</sequence>
<comment type="catalytic activity">
    <reaction evidence="8">
        <text>L-seryl-[protein] + ATP = O-phospho-L-seryl-[protein] + ADP + H(+)</text>
        <dbReference type="Rhea" id="RHEA:17989"/>
        <dbReference type="Rhea" id="RHEA-COMP:9863"/>
        <dbReference type="Rhea" id="RHEA-COMP:11604"/>
        <dbReference type="ChEBI" id="CHEBI:15378"/>
        <dbReference type="ChEBI" id="CHEBI:29999"/>
        <dbReference type="ChEBI" id="CHEBI:30616"/>
        <dbReference type="ChEBI" id="CHEBI:83421"/>
        <dbReference type="ChEBI" id="CHEBI:456216"/>
        <dbReference type="EC" id="2.7.11.1"/>
    </reaction>
</comment>
<keyword evidence="3" id="KW-0808">Transferase</keyword>
<dbReference type="PROSITE" id="PS00109">
    <property type="entry name" value="PROTEIN_KINASE_TYR"/>
    <property type="match status" value="1"/>
</dbReference>
<protein>
    <recommendedName>
        <fullName evidence="1">non-specific serine/threonine protein kinase</fullName>
        <ecNumber evidence="1">2.7.11.1</ecNumber>
    </recommendedName>
</protein>
<dbReference type="InterPro" id="IPR008266">
    <property type="entry name" value="Tyr_kinase_AS"/>
</dbReference>
<keyword evidence="6" id="KW-0067">ATP-binding</keyword>
<reference evidence="10" key="1">
    <citation type="submission" date="2025-08" db="UniProtKB">
        <authorList>
            <consortium name="Ensembl"/>
        </authorList>
    </citation>
    <scope>IDENTIFICATION</scope>
</reference>
<dbReference type="GO" id="GO:0004713">
    <property type="term" value="F:protein tyrosine kinase activity"/>
    <property type="evidence" value="ECO:0007669"/>
    <property type="project" value="InterPro"/>
</dbReference>
<dbReference type="AlphaFoldDB" id="A0A9J8B7Z5"/>
<evidence type="ECO:0000256" key="5">
    <source>
        <dbReference type="ARBA" id="ARBA00022777"/>
    </source>
</evidence>
<dbReference type="Proteomes" id="UP001108240">
    <property type="component" value="Unplaced"/>
</dbReference>
<evidence type="ECO:0000313" key="11">
    <source>
        <dbReference type="Proteomes" id="UP001108240"/>
    </source>
</evidence>
<evidence type="ECO:0000256" key="6">
    <source>
        <dbReference type="ARBA" id="ARBA00022840"/>
    </source>
</evidence>
<feature type="domain" description="Protein kinase" evidence="9">
    <location>
        <begin position="38"/>
        <end position="223"/>
    </location>
</feature>
<name>A0A9J8B7Z5_CYPCA</name>
<evidence type="ECO:0000256" key="4">
    <source>
        <dbReference type="ARBA" id="ARBA00022741"/>
    </source>
</evidence>
<reference evidence="10" key="2">
    <citation type="submission" date="2025-09" db="UniProtKB">
        <authorList>
            <consortium name="Ensembl"/>
        </authorList>
    </citation>
    <scope>IDENTIFICATION</scope>
</reference>
<dbReference type="OMA" id="IMEFCER"/>
<keyword evidence="5" id="KW-0418">Kinase</keyword>